<reference evidence="3" key="1">
    <citation type="journal article" date="2023" name="Int. J. Syst. Evol. Microbiol.">
        <title>Claveliimonas bilis gen. nov., sp. nov., deoxycholic acid-producing bacteria isolated from human faeces, and reclassification of Sellimonas monacensis Zenner et al. 2021 as Claveliimonas monacensis comb. nov.</title>
        <authorList>
            <person name="Hisatomi A."/>
            <person name="Kastawa N.W.E.P.G."/>
            <person name="Song I."/>
            <person name="Ohkuma M."/>
            <person name="Fukiya S."/>
            <person name="Sakamoto M."/>
        </authorList>
    </citation>
    <scope>NUCLEOTIDE SEQUENCE [LARGE SCALE GENOMIC DNA]</scope>
    <source>
        <strain evidence="3">12BBH14</strain>
    </source>
</reference>
<dbReference type="EMBL" id="AP027742">
    <property type="protein sequence ID" value="BDZ78151.1"/>
    <property type="molecule type" value="Genomic_DNA"/>
</dbReference>
<protein>
    <submittedName>
        <fullName evidence="2">Glycosyl transferase</fullName>
    </submittedName>
</protein>
<dbReference type="GO" id="GO:0016740">
    <property type="term" value="F:transferase activity"/>
    <property type="evidence" value="ECO:0007669"/>
    <property type="project" value="UniProtKB-KW"/>
</dbReference>
<evidence type="ECO:0000256" key="1">
    <source>
        <dbReference type="ARBA" id="ARBA00022679"/>
    </source>
</evidence>
<evidence type="ECO:0000313" key="3">
    <source>
        <dbReference type="Proteomes" id="UP001305815"/>
    </source>
</evidence>
<dbReference type="InterPro" id="IPR007577">
    <property type="entry name" value="GlycoTrfase_DXD_sugar-bd_CS"/>
</dbReference>
<dbReference type="InterPro" id="IPR051706">
    <property type="entry name" value="Glycosyltransferase_domain"/>
</dbReference>
<keyword evidence="1 2" id="KW-0808">Transferase</keyword>
<dbReference type="SUPFAM" id="SSF53448">
    <property type="entry name" value="Nucleotide-diphospho-sugar transferases"/>
    <property type="match status" value="1"/>
</dbReference>
<name>A0ABM8I502_9FIRM</name>
<sequence length="250" mass="29645">MSEEKRIPKIIHYVWFGRGKKNGQIEKCIESWRKYLPEYEIIEWNEDNFDLNLYEFTKGAYKEKKYAYVSDVVRLHVLYHYGGIYMDTDVEVLKPLDNLLHEHAFSGFQMPDQIPTGIMASEPKNQWYKEQLDFYKDRKFSLNEVEEKHITNVDIITHISVEKHGLVLNNSYQVLKYGMAIYPMDYFCAKSPSTGKITVTNNTYTIHHFAGSWVPRKALRHKALFRMCCKILGEDRAKRVLREMRNLTNE</sequence>
<gene>
    <name evidence="2" type="ORF">Lac1_23340</name>
</gene>
<evidence type="ECO:0000313" key="2">
    <source>
        <dbReference type="EMBL" id="BDZ78151.1"/>
    </source>
</evidence>
<dbReference type="PANTHER" id="PTHR32385:SF15">
    <property type="entry name" value="INOSITOL PHOSPHOCERAMIDE MANNOSYLTRANSFERASE 1"/>
    <property type="match status" value="1"/>
</dbReference>
<dbReference type="InterPro" id="IPR029044">
    <property type="entry name" value="Nucleotide-diphossugar_trans"/>
</dbReference>
<accession>A0ABM8I502</accession>
<dbReference type="Gene3D" id="3.90.550.20">
    <property type="match status" value="1"/>
</dbReference>
<dbReference type="RefSeq" id="WP_316265153.1">
    <property type="nucleotide sequence ID" value="NZ_AP027742.1"/>
</dbReference>
<organism evidence="2 3">
    <name type="scientific">Claveliimonas bilis</name>
    <dbReference type="NCBI Taxonomy" id="3028070"/>
    <lineage>
        <taxon>Bacteria</taxon>
        <taxon>Bacillati</taxon>
        <taxon>Bacillota</taxon>
        <taxon>Clostridia</taxon>
        <taxon>Lachnospirales</taxon>
        <taxon>Lachnospiraceae</taxon>
        <taxon>Claveliimonas</taxon>
    </lineage>
</organism>
<keyword evidence="3" id="KW-1185">Reference proteome</keyword>
<dbReference type="PANTHER" id="PTHR32385">
    <property type="entry name" value="MANNOSYL PHOSPHORYLINOSITOL CERAMIDE SYNTHASE"/>
    <property type="match status" value="1"/>
</dbReference>
<dbReference type="Proteomes" id="UP001305815">
    <property type="component" value="Chromosome"/>
</dbReference>
<dbReference type="Pfam" id="PF04488">
    <property type="entry name" value="Gly_transf_sug"/>
    <property type="match status" value="1"/>
</dbReference>
<proteinExistence type="predicted"/>